<keyword evidence="2" id="KW-1185">Reference proteome</keyword>
<dbReference type="SUPFAM" id="SSF51735">
    <property type="entry name" value="NAD(P)-binding Rossmann-fold domains"/>
    <property type="match status" value="1"/>
</dbReference>
<dbReference type="InterPro" id="IPR036291">
    <property type="entry name" value="NAD(P)-bd_dom_sf"/>
</dbReference>
<accession>A0ABT6KWB9</accession>
<sequence length="106" mass="10947">MAAELISLLAPGGTLISYGMLVHENVPLNASTLIGNEIGLRGLNVGRWVTGVSRERRASDIAAAAALVAAQPSELDVAGTYPLSHITDAVHNVTRPGKIGTAIVHV</sequence>
<dbReference type="Gene3D" id="3.90.180.10">
    <property type="entry name" value="Medium-chain alcohol dehydrogenases, catalytic domain"/>
    <property type="match status" value="1"/>
</dbReference>
<gene>
    <name evidence="1" type="ORF">M2272_000771</name>
</gene>
<dbReference type="RefSeq" id="WP_280830787.1">
    <property type="nucleotide sequence ID" value="NZ_JARXVE010000001.1"/>
</dbReference>
<dbReference type="EMBL" id="JARXVE010000001">
    <property type="protein sequence ID" value="MDH6194150.1"/>
    <property type="molecule type" value="Genomic_DNA"/>
</dbReference>
<proteinExistence type="predicted"/>
<name>A0ABT6KWB9_9MYCO</name>
<organism evidence="1 2">
    <name type="scientific">Mycolicibacterium frederiksbergense</name>
    <dbReference type="NCBI Taxonomy" id="117567"/>
    <lineage>
        <taxon>Bacteria</taxon>
        <taxon>Bacillati</taxon>
        <taxon>Actinomycetota</taxon>
        <taxon>Actinomycetes</taxon>
        <taxon>Mycobacteriales</taxon>
        <taxon>Mycobacteriaceae</taxon>
        <taxon>Mycolicibacterium</taxon>
    </lineage>
</organism>
<reference evidence="1 2" key="1">
    <citation type="submission" date="2023-04" db="EMBL/GenBank/DDBJ databases">
        <title>Forest soil microbial communities from Buena Vista Peninsula, Colon Province, Panama.</title>
        <authorList>
            <person name="Bouskill N."/>
        </authorList>
    </citation>
    <scope>NUCLEOTIDE SEQUENCE [LARGE SCALE GENOMIC DNA]</scope>
    <source>
        <strain evidence="1 2">AC80</strain>
    </source>
</reference>
<dbReference type="Proteomes" id="UP001160130">
    <property type="component" value="Unassembled WGS sequence"/>
</dbReference>
<protein>
    <submittedName>
        <fullName evidence="1">NADPH:quinone reductase-like Zn-dependent oxidoreductase</fullName>
    </submittedName>
</protein>
<evidence type="ECO:0000313" key="2">
    <source>
        <dbReference type="Proteomes" id="UP001160130"/>
    </source>
</evidence>
<evidence type="ECO:0000313" key="1">
    <source>
        <dbReference type="EMBL" id="MDH6194150.1"/>
    </source>
</evidence>
<dbReference type="Gene3D" id="3.40.50.720">
    <property type="entry name" value="NAD(P)-binding Rossmann-like Domain"/>
    <property type="match status" value="1"/>
</dbReference>
<comment type="caution">
    <text evidence="1">The sequence shown here is derived from an EMBL/GenBank/DDBJ whole genome shotgun (WGS) entry which is preliminary data.</text>
</comment>